<organism evidence="1 2">
    <name type="scientific">Methanospirillum lacunae</name>
    <dbReference type="NCBI Taxonomy" id="668570"/>
    <lineage>
        <taxon>Archaea</taxon>
        <taxon>Methanobacteriati</taxon>
        <taxon>Methanobacteriota</taxon>
        <taxon>Stenosarchaea group</taxon>
        <taxon>Methanomicrobia</taxon>
        <taxon>Methanomicrobiales</taxon>
        <taxon>Methanospirillaceae</taxon>
        <taxon>Methanospirillum</taxon>
    </lineage>
</organism>
<name>A0A2V2NBP1_9EURY</name>
<dbReference type="InterPro" id="IPR011050">
    <property type="entry name" value="Pectin_lyase_fold/virulence"/>
</dbReference>
<dbReference type="SUPFAM" id="SSF51126">
    <property type="entry name" value="Pectin lyase-like"/>
    <property type="match status" value="1"/>
</dbReference>
<accession>A0A2V2NBP1</accession>
<dbReference type="RefSeq" id="WP_109967168.1">
    <property type="nucleotide sequence ID" value="NZ_CP176093.1"/>
</dbReference>
<dbReference type="GeneID" id="97549226"/>
<sequence length="227" mass="24152">MQLSGYRISVGLCISLLCMVVVILSVVADDTIIPLNNSKEKNLSSNTSLNSVDISNVKNSLPYRSNQSVWENTSNLLHAAKSAIALKPVYPGGAGYTCNCTYISNNFPYRCIDLPRYNINASGSYLVNADDMNTNCSITVHAPHVSIDGNGQSSSGIVLSSGASDTTIINFSVITGDGISSYADNATLMNNTFFNVNNQGISIYGSNNILIGNSVSTNRITINATET</sequence>
<protein>
    <submittedName>
        <fullName evidence="1">Uncharacterized protein</fullName>
    </submittedName>
</protein>
<evidence type="ECO:0000313" key="2">
    <source>
        <dbReference type="Proteomes" id="UP000245657"/>
    </source>
</evidence>
<dbReference type="Proteomes" id="UP000245657">
    <property type="component" value="Unassembled WGS sequence"/>
</dbReference>
<keyword evidence="2" id="KW-1185">Reference proteome</keyword>
<evidence type="ECO:0000313" key="1">
    <source>
        <dbReference type="EMBL" id="PWR73888.1"/>
    </source>
</evidence>
<reference evidence="1 2" key="1">
    <citation type="submission" date="2018-05" db="EMBL/GenBank/DDBJ databases">
        <title>Draft genome of Methanospirillum lacunae Ki8-1.</title>
        <authorList>
            <person name="Dueholm M.S."/>
            <person name="Nielsen P.H."/>
            <person name="Bakmann L.F."/>
            <person name="Otzen D.E."/>
        </authorList>
    </citation>
    <scope>NUCLEOTIDE SEQUENCE [LARGE SCALE GENOMIC DNA]</scope>
    <source>
        <strain evidence="1 2">Ki8-1</strain>
    </source>
</reference>
<proteinExistence type="predicted"/>
<gene>
    <name evidence="1" type="ORF">DK846_01610</name>
</gene>
<dbReference type="EMBL" id="QGMY01000002">
    <property type="protein sequence ID" value="PWR73888.1"/>
    <property type="molecule type" value="Genomic_DNA"/>
</dbReference>
<dbReference type="AlphaFoldDB" id="A0A2V2NBP1"/>
<comment type="caution">
    <text evidence="1">The sequence shown here is derived from an EMBL/GenBank/DDBJ whole genome shotgun (WGS) entry which is preliminary data.</text>
</comment>